<dbReference type="PROSITE" id="PS50920">
    <property type="entry name" value="SOLCAR"/>
    <property type="match status" value="3"/>
</dbReference>
<evidence type="ECO:0000256" key="2">
    <source>
        <dbReference type="ARBA" id="ARBA00006375"/>
    </source>
</evidence>
<sequence length="411" mass="44847">MVEESKHTQNPWISVEQSSRVEIDKTVSFMTDSTGTEAIGDSNPQPNRSKSTSDGQLGLPERAFSAAGAAFLSAIIVNPLDVAKTRLQAQAAGVPYSHPLSNVISRMAFFGPNMMFADLRCSPSCTRAGVHGTISICPPDCFQYKGTLDVFYKIIRQEGFARLWRGTNAGLALAVPTVGIYLPCYDIFRDQLEEFTAQNIPSMTPYAPLVAGSMARSLACTTCYPIELARTRMQAFKEVNTGKKPPGVWKTLFDVISHVKSTSTVQNNLQNYRVLWTGLGAQLARDVPFSAICWSTLEPVRRRLLSLTGNESNAATVLGANFSAGFVAGSLAAATTCPLDVAKTRRQIEKDPARAWRMTTRQTLMEVWRDGGMKGLFMGVGPRVGRAGPSVGIVVSFYEVVKYVLHHNYAT</sequence>
<evidence type="ECO:0000256" key="6">
    <source>
        <dbReference type="ARBA" id="ARBA00022792"/>
    </source>
</evidence>
<feature type="repeat" description="Solcar" evidence="10">
    <location>
        <begin position="203"/>
        <end position="303"/>
    </location>
</feature>
<dbReference type="AlphaFoldDB" id="A0A7J0ED34"/>
<dbReference type="InterPro" id="IPR045315">
    <property type="entry name" value="Mtm1-like"/>
</dbReference>
<dbReference type="InterPro" id="IPR018108">
    <property type="entry name" value="MCP_transmembrane"/>
</dbReference>
<dbReference type="OrthoDB" id="1747031at2759"/>
<name>A0A7J0ED34_9ERIC</name>
<evidence type="ECO:0000256" key="3">
    <source>
        <dbReference type="ARBA" id="ARBA00022448"/>
    </source>
</evidence>
<dbReference type="SUPFAM" id="SSF103506">
    <property type="entry name" value="Mitochondrial carrier"/>
    <property type="match status" value="1"/>
</dbReference>
<organism evidence="13 14">
    <name type="scientific">Actinidia rufa</name>
    <dbReference type="NCBI Taxonomy" id="165716"/>
    <lineage>
        <taxon>Eukaryota</taxon>
        <taxon>Viridiplantae</taxon>
        <taxon>Streptophyta</taxon>
        <taxon>Embryophyta</taxon>
        <taxon>Tracheophyta</taxon>
        <taxon>Spermatophyta</taxon>
        <taxon>Magnoliopsida</taxon>
        <taxon>eudicotyledons</taxon>
        <taxon>Gunneridae</taxon>
        <taxon>Pentapetalae</taxon>
        <taxon>asterids</taxon>
        <taxon>Ericales</taxon>
        <taxon>Actinidiaceae</taxon>
        <taxon>Actinidia</taxon>
    </lineage>
</organism>
<feature type="region of interest" description="Disordered" evidence="12">
    <location>
        <begin position="33"/>
        <end position="57"/>
    </location>
</feature>
<dbReference type="PANTHER" id="PTHR45760">
    <property type="entry name" value="FI19922P1-RELATED"/>
    <property type="match status" value="1"/>
</dbReference>
<keyword evidence="6" id="KW-0999">Mitochondrion inner membrane</keyword>
<accession>A0A7J0ED34</accession>
<keyword evidence="5" id="KW-0677">Repeat</keyword>
<evidence type="ECO:0000256" key="4">
    <source>
        <dbReference type="ARBA" id="ARBA00022692"/>
    </source>
</evidence>
<proteinExistence type="inferred from homology"/>
<evidence type="ECO:0000256" key="8">
    <source>
        <dbReference type="ARBA" id="ARBA00023128"/>
    </source>
</evidence>
<keyword evidence="7" id="KW-1133">Transmembrane helix</keyword>
<keyword evidence="8" id="KW-0496">Mitochondrion</keyword>
<evidence type="ECO:0000256" key="12">
    <source>
        <dbReference type="SAM" id="MobiDB-lite"/>
    </source>
</evidence>
<feature type="repeat" description="Solcar" evidence="10">
    <location>
        <begin position="57"/>
        <end position="191"/>
    </location>
</feature>
<dbReference type="Gene3D" id="1.50.40.10">
    <property type="entry name" value="Mitochondrial carrier domain"/>
    <property type="match status" value="2"/>
</dbReference>
<evidence type="ECO:0000313" key="13">
    <source>
        <dbReference type="EMBL" id="GFY84106.1"/>
    </source>
</evidence>
<dbReference type="Proteomes" id="UP000585474">
    <property type="component" value="Unassembled WGS sequence"/>
</dbReference>
<reference evidence="13 14" key="1">
    <citation type="submission" date="2019-07" db="EMBL/GenBank/DDBJ databases">
        <title>De Novo Assembly of kiwifruit Actinidia rufa.</title>
        <authorList>
            <person name="Sugita-Konishi S."/>
            <person name="Sato K."/>
            <person name="Mori E."/>
            <person name="Abe Y."/>
            <person name="Kisaki G."/>
            <person name="Hamano K."/>
            <person name="Suezawa K."/>
            <person name="Otani M."/>
            <person name="Fukuda T."/>
            <person name="Manabe T."/>
            <person name="Gomi K."/>
            <person name="Tabuchi M."/>
            <person name="Akimitsu K."/>
            <person name="Kataoka I."/>
        </authorList>
    </citation>
    <scope>NUCLEOTIDE SEQUENCE [LARGE SCALE GENOMIC DNA]</scope>
    <source>
        <strain evidence="14">cv. Fuchu</strain>
    </source>
</reference>
<evidence type="ECO:0000256" key="10">
    <source>
        <dbReference type="PROSITE-ProRule" id="PRU00282"/>
    </source>
</evidence>
<evidence type="ECO:0000256" key="5">
    <source>
        <dbReference type="ARBA" id="ARBA00022737"/>
    </source>
</evidence>
<keyword evidence="4 10" id="KW-0812">Transmembrane</keyword>
<evidence type="ECO:0000256" key="7">
    <source>
        <dbReference type="ARBA" id="ARBA00022989"/>
    </source>
</evidence>
<keyword evidence="14" id="KW-1185">Reference proteome</keyword>
<comment type="subcellular location">
    <subcellularLocation>
        <location evidence="1">Mitochondrion inner membrane</location>
        <topology evidence="1">Multi-pass membrane protein</topology>
    </subcellularLocation>
</comment>
<evidence type="ECO:0000313" key="14">
    <source>
        <dbReference type="Proteomes" id="UP000585474"/>
    </source>
</evidence>
<dbReference type="GO" id="GO:1990542">
    <property type="term" value="P:mitochondrial transmembrane transport"/>
    <property type="evidence" value="ECO:0007669"/>
    <property type="project" value="InterPro"/>
</dbReference>
<keyword evidence="3 11" id="KW-0813">Transport</keyword>
<protein>
    <submittedName>
        <fullName evidence="13">Manganese tracking factor for mitochondrial SOD2</fullName>
    </submittedName>
</protein>
<dbReference type="InterPro" id="IPR023395">
    <property type="entry name" value="MCP_dom_sf"/>
</dbReference>
<evidence type="ECO:0000256" key="11">
    <source>
        <dbReference type="RuleBase" id="RU000488"/>
    </source>
</evidence>
<comment type="caution">
    <text evidence="13">The sequence shown here is derived from an EMBL/GenBank/DDBJ whole genome shotgun (WGS) entry which is preliminary data.</text>
</comment>
<feature type="compositionally biased region" description="Polar residues" evidence="12">
    <location>
        <begin position="33"/>
        <end position="55"/>
    </location>
</feature>
<evidence type="ECO:0000256" key="1">
    <source>
        <dbReference type="ARBA" id="ARBA00004448"/>
    </source>
</evidence>
<dbReference type="Pfam" id="PF00153">
    <property type="entry name" value="Mito_carr"/>
    <property type="match status" value="4"/>
</dbReference>
<comment type="similarity">
    <text evidence="2 11">Belongs to the mitochondrial carrier (TC 2.A.29) family.</text>
</comment>
<feature type="repeat" description="Solcar" evidence="10">
    <location>
        <begin position="316"/>
        <end position="404"/>
    </location>
</feature>
<keyword evidence="9 10" id="KW-0472">Membrane</keyword>
<dbReference type="EMBL" id="BJWL01000003">
    <property type="protein sequence ID" value="GFY84106.1"/>
    <property type="molecule type" value="Genomic_DNA"/>
</dbReference>
<gene>
    <name evidence="13" type="ORF">Acr_03g0008800</name>
</gene>
<dbReference type="PANTHER" id="PTHR45760:SF2">
    <property type="entry name" value="FI19922P1-RELATED"/>
    <property type="match status" value="1"/>
</dbReference>
<dbReference type="GO" id="GO:0005743">
    <property type="term" value="C:mitochondrial inner membrane"/>
    <property type="evidence" value="ECO:0007669"/>
    <property type="project" value="UniProtKB-SubCell"/>
</dbReference>
<evidence type="ECO:0000256" key="9">
    <source>
        <dbReference type="ARBA" id="ARBA00023136"/>
    </source>
</evidence>